<organism evidence="2 3">
    <name type="scientific">Paenibacillus lentus</name>
    <dbReference type="NCBI Taxonomy" id="1338368"/>
    <lineage>
        <taxon>Bacteria</taxon>
        <taxon>Bacillati</taxon>
        <taxon>Bacillota</taxon>
        <taxon>Bacilli</taxon>
        <taxon>Bacillales</taxon>
        <taxon>Paenibacillaceae</taxon>
        <taxon>Paenibacillus</taxon>
    </lineage>
</organism>
<evidence type="ECO:0000313" key="2">
    <source>
        <dbReference type="EMBL" id="AZK46123.1"/>
    </source>
</evidence>
<name>A0A3S8RTK7_9BACL</name>
<evidence type="ECO:0000256" key="1">
    <source>
        <dbReference type="SAM" id="Phobius"/>
    </source>
</evidence>
<protein>
    <submittedName>
        <fullName evidence="2">DUF2500 domain-containing protein</fullName>
    </submittedName>
</protein>
<keyword evidence="1" id="KW-0812">Transmembrane</keyword>
<dbReference type="InterPro" id="IPR019635">
    <property type="entry name" value="DUF2500"/>
</dbReference>
<keyword evidence="1" id="KW-1133">Transmembrane helix</keyword>
<feature type="transmembrane region" description="Helical" evidence="1">
    <location>
        <begin position="20"/>
        <end position="41"/>
    </location>
</feature>
<reference evidence="2 3" key="1">
    <citation type="submission" date="2018-11" db="EMBL/GenBank/DDBJ databases">
        <title>Genome sequencing of Paenibacillus lentus DSM25539(T).</title>
        <authorList>
            <person name="Kook J.-K."/>
            <person name="Park S.-N."/>
            <person name="Lim Y.K."/>
        </authorList>
    </citation>
    <scope>NUCLEOTIDE SEQUENCE [LARGE SCALE GENOMIC DNA]</scope>
    <source>
        <strain evidence="2 3">DSM 25539</strain>
    </source>
</reference>
<gene>
    <name evidence="2" type="ORF">EIM92_07900</name>
</gene>
<proteinExistence type="predicted"/>
<dbReference type="Pfam" id="PF10694">
    <property type="entry name" value="DUF2500"/>
    <property type="match status" value="1"/>
</dbReference>
<sequence length="140" mass="15906">MSDFGFSPIGGGLFDIMSTLFPIIFVVIFGIIIATFISNGVKYAQNKNSPQRSVFATIVSKRMYVEHRSSHHANDHMHSSTSRTHYYITLQFDNGERREYLDVKNLYGLVAEGDTGYALIQGEWIVAFERSMERSHQGAY</sequence>
<keyword evidence="1" id="KW-0472">Membrane</keyword>
<dbReference type="Gene3D" id="2.40.50.660">
    <property type="match status" value="1"/>
</dbReference>
<evidence type="ECO:0000313" key="3">
    <source>
        <dbReference type="Proteomes" id="UP000273145"/>
    </source>
</evidence>
<dbReference type="EMBL" id="CP034248">
    <property type="protein sequence ID" value="AZK46123.1"/>
    <property type="molecule type" value="Genomic_DNA"/>
</dbReference>
<dbReference type="Proteomes" id="UP000273145">
    <property type="component" value="Chromosome"/>
</dbReference>
<dbReference type="AlphaFoldDB" id="A0A3S8RTK7"/>
<keyword evidence="3" id="KW-1185">Reference proteome</keyword>
<dbReference type="KEGG" id="plen:EIM92_07900"/>
<accession>A0A3S8RTK7</accession>
<dbReference type="RefSeq" id="WP_125082192.1">
    <property type="nucleotide sequence ID" value="NZ_CP034248.1"/>
</dbReference>
<dbReference type="OrthoDB" id="282886at2"/>